<dbReference type="Proteomes" id="UP000253517">
    <property type="component" value="Unassembled WGS sequence"/>
</dbReference>
<feature type="domain" description="FIST C-domain" evidence="2">
    <location>
        <begin position="215"/>
        <end position="351"/>
    </location>
</feature>
<dbReference type="AlphaFoldDB" id="A0A369A1J4"/>
<dbReference type="InterPro" id="IPR019494">
    <property type="entry name" value="FIST_C"/>
</dbReference>
<dbReference type="SMART" id="SM00897">
    <property type="entry name" value="FIST"/>
    <property type="match status" value="1"/>
</dbReference>
<proteinExistence type="predicted"/>
<comment type="caution">
    <text evidence="3">The sequence shown here is derived from an EMBL/GenBank/DDBJ whole genome shotgun (WGS) entry which is preliminary data.</text>
</comment>
<accession>A0A369A1J4</accession>
<sequence>MKIAQHVLRPEEDFPLPDFLPDLIVIFGETQILAKKEYYRFKELYPEVIVTGCSTSGSIFNGGITDEELVVEYIQFEKSKVQAFTGRLDDVGYDSYLLGVEIAKNLKSQELKHIFILSDGYLANGSELAKGLNNVANSFTISGGLAGDMDRFSKTLVINPETLKPEEQIVVGIGFYGDHIQVGFGSRGGWEPFGIERKVTKSHGNILYEIDDQPALKLYKQFLGHKSEELPASALLFPLYMQEPDSETSVVRTILSINDEDQSMTFAGNIPQGSTVRFMKSNTSKIIDGAFNAAQLAKNLNDQPELAILVSCVGRRLVLKQLADEEVEVVRDLFKSCSITGFYSYGELSPSGEMLTCELHNQTMTITTLKEI</sequence>
<name>A0A369A1J4_9FLAO</name>
<feature type="domain" description="FIST" evidence="1">
    <location>
        <begin position="20"/>
        <end position="214"/>
    </location>
</feature>
<keyword evidence="4" id="KW-1185">Reference proteome</keyword>
<dbReference type="Pfam" id="PF10442">
    <property type="entry name" value="FIST_C"/>
    <property type="match status" value="1"/>
</dbReference>
<evidence type="ECO:0008006" key="5">
    <source>
        <dbReference type="Google" id="ProtNLM"/>
    </source>
</evidence>
<gene>
    <name evidence="3" type="ORF">DES35_10349</name>
</gene>
<dbReference type="Pfam" id="PF08495">
    <property type="entry name" value="FIST"/>
    <property type="match status" value="1"/>
</dbReference>
<dbReference type="PANTHER" id="PTHR40252">
    <property type="entry name" value="BLR0328 PROTEIN"/>
    <property type="match status" value="1"/>
</dbReference>
<dbReference type="EMBL" id="QPJS01000003">
    <property type="protein sequence ID" value="RCX03170.1"/>
    <property type="molecule type" value="Genomic_DNA"/>
</dbReference>
<evidence type="ECO:0000259" key="2">
    <source>
        <dbReference type="SMART" id="SM01204"/>
    </source>
</evidence>
<dbReference type="PANTHER" id="PTHR40252:SF2">
    <property type="entry name" value="BLR0328 PROTEIN"/>
    <property type="match status" value="1"/>
</dbReference>
<evidence type="ECO:0000313" key="3">
    <source>
        <dbReference type="EMBL" id="RCX03170.1"/>
    </source>
</evidence>
<evidence type="ECO:0000259" key="1">
    <source>
        <dbReference type="SMART" id="SM00897"/>
    </source>
</evidence>
<protein>
    <recommendedName>
        <fullName evidence="5">Histidine kinase</fullName>
    </recommendedName>
</protein>
<dbReference type="RefSeq" id="WP_037358244.1">
    <property type="nucleotide sequence ID" value="NZ_BHZF01000003.1"/>
</dbReference>
<reference evidence="3 4" key="1">
    <citation type="submission" date="2018-07" db="EMBL/GenBank/DDBJ databases">
        <title>Genomic Encyclopedia of Type Strains, Phase IV (KMG-IV): sequencing the most valuable type-strain genomes for metagenomic binning, comparative biology and taxonomic classification.</title>
        <authorList>
            <person name="Goeker M."/>
        </authorList>
    </citation>
    <scope>NUCLEOTIDE SEQUENCE [LARGE SCALE GENOMIC DNA]</scope>
    <source>
        <strain evidence="3 4">DSM 21410</strain>
    </source>
</reference>
<evidence type="ECO:0000313" key="4">
    <source>
        <dbReference type="Proteomes" id="UP000253517"/>
    </source>
</evidence>
<organism evidence="3 4">
    <name type="scientific">Schleiferia thermophila</name>
    <dbReference type="NCBI Taxonomy" id="884107"/>
    <lineage>
        <taxon>Bacteria</taxon>
        <taxon>Pseudomonadati</taxon>
        <taxon>Bacteroidota</taxon>
        <taxon>Flavobacteriia</taxon>
        <taxon>Flavobacteriales</taxon>
        <taxon>Schleiferiaceae</taxon>
        <taxon>Schleiferia</taxon>
    </lineage>
</organism>
<dbReference type="SMART" id="SM01204">
    <property type="entry name" value="FIST_C"/>
    <property type="match status" value="1"/>
</dbReference>
<dbReference type="InterPro" id="IPR013702">
    <property type="entry name" value="FIST_domain_N"/>
</dbReference>